<evidence type="ECO:0000313" key="1">
    <source>
        <dbReference type="EMBL" id="RAR50926.1"/>
    </source>
</evidence>
<sequence length="274" mass="32292">MRKTLFLLVLFTSTVKSQNLEENSKFKNTISLEFYQPFQNNIREFYNDDWILGYEPSEKSNYSRNAFSNAFGISYERVLKNFILRTRFGVSVRKIEESNGYEYISEEQNFTSILSKEYSYKQIHINSLIGVIKRVNLVNNFDFDFGIDFAFVHYQKAEGKLQYNINEKTISDNRLLKDQIINVNDRIGSIQSIGFGPILKPLYNFSDRLVVSAEFQVYFMNTFTKDQTFRLETSDTIFEDGSSENIEISQEINYNVNQWNWTKISPLIRIGYLF</sequence>
<gene>
    <name evidence="1" type="ORF">B0I10_10196</name>
</gene>
<dbReference type="Proteomes" id="UP000249518">
    <property type="component" value="Unassembled WGS sequence"/>
</dbReference>
<dbReference type="AlphaFoldDB" id="A0A328X0J6"/>
<accession>A0A328X0J6</accession>
<dbReference type="RefSeq" id="WP_112084525.1">
    <property type="nucleotide sequence ID" value="NZ_QLSV01000001.1"/>
</dbReference>
<evidence type="ECO:0008006" key="3">
    <source>
        <dbReference type="Google" id="ProtNLM"/>
    </source>
</evidence>
<organism evidence="1 2">
    <name type="scientific">Flavobacterium lacus</name>
    <dbReference type="NCBI Taxonomy" id="1353778"/>
    <lineage>
        <taxon>Bacteria</taxon>
        <taxon>Pseudomonadati</taxon>
        <taxon>Bacteroidota</taxon>
        <taxon>Flavobacteriia</taxon>
        <taxon>Flavobacteriales</taxon>
        <taxon>Flavobacteriaceae</taxon>
        <taxon>Flavobacterium</taxon>
    </lineage>
</organism>
<dbReference type="OrthoDB" id="9782587at2"/>
<keyword evidence="2" id="KW-1185">Reference proteome</keyword>
<protein>
    <recommendedName>
        <fullName evidence="3">Outer membrane protein with beta-barrel domain</fullName>
    </recommendedName>
</protein>
<reference evidence="1 2" key="1">
    <citation type="submission" date="2018-06" db="EMBL/GenBank/DDBJ databases">
        <title>Genomic Encyclopedia of Type Strains, Phase III (KMG-III): the genomes of soil and plant-associated and newly described type strains.</title>
        <authorList>
            <person name="Whitman W."/>
        </authorList>
    </citation>
    <scope>NUCLEOTIDE SEQUENCE [LARGE SCALE GENOMIC DNA]</scope>
    <source>
        <strain evidence="1 2">CGMCC 1.12504</strain>
    </source>
</reference>
<evidence type="ECO:0000313" key="2">
    <source>
        <dbReference type="Proteomes" id="UP000249518"/>
    </source>
</evidence>
<name>A0A328X0J6_9FLAO</name>
<comment type="caution">
    <text evidence="1">The sequence shown here is derived from an EMBL/GenBank/DDBJ whole genome shotgun (WGS) entry which is preliminary data.</text>
</comment>
<proteinExistence type="predicted"/>
<dbReference type="EMBL" id="QLSV01000001">
    <property type="protein sequence ID" value="RAR50926.1"/>
    <property type="molecule type" value="Genomic_DNA"/>
</dbReference>